<organism evidence="3">
    <name type="scientific">Limosilactobacillus reuteri</name>
    <name type="common">Lactobacillus reuteri</name>
    <dbReference type="NCBI Taxonomy" id="1598"/>
    <lineage>
        <taxon>Bacteria</taxon>
        <taxon>Bacillati</taxon>
        <taxon>Bacillota</taxon>
        <taxon>Bacilli</taxon>
        <taxon>Lactobacillales</taxon>
        <taxon>Lactobacillaceae</taxon>
        <taxon>Limosilactobacillus</taxon>
    </lineage>
</organism>
<geneLocation type="plasmid" evidence="3">
    <name>unnamed</name>
</geneLocation>
<dbReference type="Proteomes" id="UP000244083">
    <property type="component" value="Unassembled WGS sequence"/>
</dbReference>
<feature type="chain" id="PRO_5036440779" description="Lipoprotein" evidence="2">
    <location>
        <begin position="27"/>
        <end position="267"/>
    </location>
</feature>
<dbReference type="EMBL" id="DQ786756">
    <property type="protein sequence ID" value="ABG79937.1"/>
    <property type="molecule type" value="Genomic_DNA"/>
</dbReference>
<feature type="compositionally biased region" description="Polar residues" evidence="1">
    <location>
        <begin position="185"/>
        <end position="197"/>
    </location>
</feature>
<reference evidence="4" key="2">
    <citation type="journal article" date="2018" name="Genome Announc.">
        <title>Fifty-Six Draft Genome Sequences of 10 Lactobacillus Species from 22 Commercial Dietary Supplements.</title>
        <authorList>
            <person name="Gangiredla J."/>
            <person name="Barnaba T.J."/>
            <person name="Mammel M.K."/>
            <person name="Lacher D.W."/>
            <person name="Elkins C.A."/>
            <person name="Lampel K.A."/>
            <person name="Whitehouse C.A."/>
            <person name="Tartera C."/>
        </authorList>
    </citation>
    <scope>NUCLEOTIDE SEQUENCE</scope>
    <source>
        <strain evidence="4">DS12_10</strain>
    </source>
</reference>
<accession>Q0PNF5</accession>
<dbReference type="RefSeq" id="WP_107722252.1">
    <property type="nucleotide sequence ID" value="NZ_JAJGWD010000272.1"/>
</dbReference>
<evidence type="ECO:0000256" key="2">
    <source>
        <dbReference type="SAM" id="SignalP"/>
    </source>
</evidence>
<keyword evidence="3" id="KW-0614">Plasmid</keyword>
<name>Q0PNF5_LIMRT</name>
<evidence type="ECO:0000313" key="3">
    <source>
        <dbReference type="EMBL" id="ABG79937.1"/>
    </source>
</evidence>
<reference evidence="5" key="3">
    <citation type="submission" date="2018-04" db="EMBL/GenBank/DDBJ databases">
        <title>Draft Genome Sequences of 10 Lactobacillus Species from 22 Commercial Probiotic Products.</title>
        <authorList>
            <person name="Gangiredla J."/>
            <person name="Barnaba T.J."/>
            <person name="Mammel M.K."/>
            <person name="Lacher D.W."/>
            <person name="Elkins C.A."/>
            <person name="Lampel K.A."/>
            <person name="Whitehouse C.A."/>
            <person name="Tartera C."/>
        </authorList>
    </citation>
    <scope>NUCLEOTIDE SEQUENCE [LARGE SCALE GENOMIC DNA]</scope>
    <source>
        <strain evidence="5">DS12_10</strain>
    </source>
</reference>
<protein>
    <recommendedName>
        <fullName evidence="6">Lipoprotein</fullName>
    </recommendedName>
</protein>
<feature type="compositionally biased region" description="Low complexity" evidence="1">
    <location>
        <begin position="198"/>
        <end position="211"/>
    </location>
</feature>
<dbReference type="AlphaFoldDB" id="Q0PNF5"/>
<evidence type="ECO:0000256" key="1">
    <source>
        <dbReference type="SAM" id="MobiDB-lite"/>
    </source>
</evidence>
<feature type="signal peptide" evidence="2">
    <location>
        <begin position="1"/>
        <end position="26"/>
    </location>
</feature>
<proteinExistence type="predicted"/>
<keyword evidence="2" id="KW-0732">Signal</keyword>
<gene>
    <name evidence="4" type="ORF">DB325_10160</name>
</gene>
<feature type="compositionally biased region" description="Low complexity" evidence="1">
    <location>
        <begin position="167"/>
        <end position="184"/>
    </location>
</feature>
<evidence type="ECO:0000313" key="4">
    <source>
        <dbReference type="EMBL" id="PTV00768.1"/>
    </source>
</evidence>
<feature type="region of interest" description="Disordered" evidence="1">
    <location>
        <begin position="25"/>
        <end position="52"/>
    </location>
</feature>
<feature type="region of interest" description="Disordered" evidence="1">
    <location>
        <begin position="160"/>
        <end position="267"/>
    </location>
</feature>
<evidence type="ECO:0008006" key="6">
    <source>
        <dbReference type="Google" id="ProtNLM"/>
    </source>
</evidence>
<reference evidence="3" key="1">
    <citation type="submission" date="2006-06" db="EMBL/GenBank/DDBJ databases">
        <title>A novel replicon from plasmids of Lactobacillus reuteri KCTC 3678 for the construction of cloning vector.</title>
        <authorList>
            <person name="Moon G.-S."/>
            <person name="Lee Y.-D."/>
            <person name="Kim W.J."/>
        </authorList>
    </citation>
    <scope>NUCLEOTIDE SEQUENCE</scope>
    <source>
        <strain evidence="3">KCTC 3678</strain>
        <plasmid evidence="3">unnamed</plasmid>
    </source>
</reference>
<dbReference type="PROSITE" id="PS51257">
    <property type="entry name" value="PROKAR_LIPOPROTEIN"/>
    <property type="match status" value="1"/>
</dbReference>
<evidence type="ECO:0000313" key="5">
    <source>
        <dbReference type="Proteomes" id="UP000244083"/>
    </source>
</evidence>
<dbReference type="EMBL" id="QAZN01000034">
    <property type="protein sequence ID" value="PTV00768.1"/>
    <property type="molecule type" value="Genomic_DNA"/>
</dbReference>
<feature type="compositionally biased region" description="Polar residues" evidence="1">
    <location>
        <begin position="25"/>
        <end position="50"/>
    </location>
</feature>
<sequence>MRKKTVLTTIILLTCLALVGCSNSQSNNKATKAQNSSLKAENSSLKSKQASTKHVKYSNQNYALMAYLKLQGQNAEDLKQNTDDMHWKQDENNKFTIDFGAHTTVMTVTDKQVKITYDKVTKDGMGQGNGHKVYSKQMLANEFGSQKNVLDEILDTVENASKESDRSNSMSSTQSTQSSTTNNQAETQKNNNSNTVPNQANASNSNASNSQEKPLVKDGYTYRPKYNENGQVDAWMVTGPDGRTFGGGDPSPAWQEIESEYNSLNNK</sequence>